<protein>
    <submittedName>
        <fullName evidence="6">Uncharacterized protein</fullName>
    </submittedName>
</protein>
<keyword evidence="2" id="KW-0479">Metal-binding</keyword>
<accession>A0A1B0DQZ3</accession>
<evidence type="ECO:0000256" key="2">
    <source>
        <dbReference type="ARBA" id="ARBA00022723"/>
    </source>
</evidence>
<dbReference type="Pfam" id="PF00628">
    <property type="entry name" value="PHD"/>
    <property type="match status" value="1"/>
</dbReference>
<dbReference type="SMART" id="SM00249">
    <property type="entry name" value="PHD"/>
    <property type="match status" value="1"/>
</dbReference>
<dbReference type="VEuPathDB" id="VectorBase:PPAI010976"/>
<dbReference type="InterPro" id="IPR019787">
    <property type="entry name" value="Znf_PHD-finger"/>
</dbReference>
<comment type="subcellular location">
    <subcellularLocation>
        <location evidence="1">Nucleus</location>
    </subcellularLocation>
</comment>
<dbReference type="EnsemblMetazoa" id="PPAI010976-RA">
    <property type="protein sequence ID" value="PPAI010976-PA"/>
    <property type="gene ID" value="PPAI010976"/>
</dbReference>
<dbReference type="EMBL" id="AJVK01019485">
    <property type="status" value="NOT_ANNOTATED_CDS"/>
    <property type="molecule type" value="Genomic_DNA"/>
</dbReference>
<keyword evidence="7" id="KW-1185">Reference proteome</keyword>
<dbReference type="VEuPathDB" id="VectorBase:PPAPM1_008101"/>
<dbReference type="InterPro" id="IPR013083">
    <property type="entry name" value="Znf_RING/FYVE/PHD"/>
</dbReference>
<evidence type="ECO:0000256" key="3">
    <source>
        <dbReference type="ARBA" id="ARBA00022771"/>
    </source>
</evidence>
<dbReference type="PROSITE" id="PS01359">
    <property type="entry name" value="ZF_PHD_1"/>
    <property type="match status" value="1"/>
</dbReference>
<dbReference type="InterPro" id="IPR019786">
    <property type="entry name" value="Zinc_finger_PHD-type_CS"/>
</dbReference>
<dbReference type="Proteomes" id="UP000092462">
    <property type="component" value="Unassembled WGS sequence"/>
</dbReference>
<dbReference type="GO" id="GO:0008270">
    <property type="term" value="F:zinc ion binding"/>
    <property type="evidence" value="ECO:0007669"/>
    <property type="project" value="UniProtKB-KW"/>
</dbReference>
<evidence type="ECO:0000256" key="4">
    <source>
        <dbReference type="ARBA" id="ARBA00022833"/>
    </source>
</evidence>
<sequence length="147" mass="16381">MSSTWVVHNRLNYLPGRLWCICKQPHNNRFMICCDSCEDWFHGKCVNITKAMGQQMEEQGIEWRCPNCLKKGGSAKSQCFKLVKVGADSPLKHFPVTLLYTITLSNLFLSTPTFLVPNGVPPGLAAGSLAVIFVVTMACLRMQSSLQ</sequence>
<dbReference type="SUPFAM" id="SSF57903">
    <property type="entry name" value="FYVE/PHD zinc finger"/>
    <property type="match status" value="1"/>
</dbReference>
<dbReference type="InterPro" id="IPR011011">
    <property type="entry name" value="Znf_FYVE_PHD"/>
</dbReference>
<dbReference type="PANTHER" id="PTHR46174:SF1">
    <property type="entry name" value="CXXC-TYPE ZINC FINGER PROTEIN 1"/>
    <property type="match status" value="1"/>
</dbReference>
<dbReference type="PANTHER" id="PTHR46174">
    <property type="entry name" value="CXXC-TYPE ZINC FINGER PROTEIN 1"/>
    <property type="match status" value="1"/>
</dbReference>
<name>A0A1B0DQZ3_PHLPP</name>
<evidence type="ECO:0000313" key="7">
    <source>
        <dbReference type="Proteomes" id="UP000092462"/>
    </source>
</evidence>
<dbReference type="AlphaFoldDB" id="A0A1B0DQZ3"/>
<dbReference type="CDD" id="cd15552">
    <property type="entry name" value="PHD_PHF3_like"/>
    <property type="match status" value="1"/>
</dbReference>
<dbReference type="GO" id="GO:0045893">
    <property type="term" value="P:positive regulation of DNA-templated transcription"/>
    <property type="evidence" value="ECO:0007669"/>
    <property type="project" value="TreeGrafter"/>
</dbReference>
<proteinExistence type="predicted"/>
<keyword evidence="5" id="KW-0539">Nucleus</keyword>
<evidence type="ECO:0000256" key="5">
    <source>
        <dbReference type="ARBA" id="ARBA00023242"/>
    </source>
</evidence>
<reference evidence="6" key="1">
    <citation type="submission" date="2022-08" db="UniProtKB">
        <authorList>
            <consortium name="EnsemblMetazoa"/>
        </authorList>
    </citation>
    <scope>IDENTIFICATION</scope>
    <source>
        <strain evidence="6">Israel</strain>
    </source>
</reference>
<dbReference type="Gene3D" id="3.30.40.10">
    <property type="entry name" value="Zinc/RING finger domain, C3HC4 (zinc finger)"/>
    <property type="match status" value="1"/>
</dbReference>
<dbReference type="InterPro" id="IPR001965">
    <property type="entry name" value="Znf_PHD"/>
</dbReference>
<keyword evidence="3" id="KW-0863">Zinc-finger</keyword>
<evidence type="ECO:0000313" key="6">
    <source>
        <dbReference type="EnsemblMetazoa" id="PPAI010976-PA"/>
    </source>
</evidence>
<organism evidence="6 7">
    <name type="scientific">Phlebotomus papatasi</name>
    <name type="common">Sandfly</name>
    <dbReference type="NCBI Taxonomy" id="29031"/>
    <lineage>
        <taxon>Eukaryota</taxon>
        <taxon>Metazoa</taxon>
        <taxon>Ecdysozoa</taxon>
        <taxon>Arthropoda</taxon>
        <taxon>Hexapoda</taxon>
        <taxon>Insecta</taxon>
        <taxon>Pterygota</taxon>
        <taxon>Neoptera</taxon>
        <taxon>Endopterygota</taxon>
        <taxon>Diptera</taxon>
        <taxon>Nematocera</taxon>
        <taxon>Psychodoidea</taxon>
        <taxon>Psychodidae</taxon>
        <taxon>Phlebotomus</taxon>
        <taxon>Phlebotomus</taxon>
    </lineage>
</organism>
<keyword evidence="4" id="KW-0862">Zinc</keyword>
<dbReference type="PROSITE" id="PS50016">
    <property type="entry name" value="ZF_PHD_2"/>
    <property type="match status" value="1"/>
</dbReference>
<evidence type="ECO:0000256" key="1">
    <source>
        <dbReference type="ARBA" id="ARBA00004123"/>
    </source>
</evidence>
<dbReference type="GO" id="GO:0048188">
    <property type="term" value="C:Set1C/COMPASS complex"/>
    <property type="evidence" value="ECO:0007669"/>
    <property type="project" value="InterPro"/>
</dbReference>
<dbReference type="InterPro" id="IPR037869">
    <property type="entry name" value="Spp1/CFP1"/>
</dbReference>